<reference evidence="1 2" key="1">
    <citation type="submission" date="2018-06" db="EMBL/GenBank/DDBJ databases">
        <authorList>
            <consortium name="Pathogen Informatics"/>
            <person name="Doyle S."/>
        </authorList>
    </citation>
    <scope>NUCLEOTIDE SEQUENCE [LARGE SCALE GENOMIC DNA]</scope>
    <source>
        <strain evidence="1 2">NCTC5050</strain>
    </source>
</reference>
<keyword evidence="2" id="KW-1185">Reference proteome</keyword>
<sequence>MVTDCLQRYLQVGGANIDELNERIKDWQKTLGSRETLAHQYQQLTRNLGLPPDLSQPQLGGESA</sequence>
<proteinExistence type="predicted"/>
<protein>
    <submittedName>
        <fullName evidence="1">Uncharacterized protein</fullName>
    </submittedName>
</protein>
<gene>
    <name evidence="1" type="ORF">NCTC5050_00421</name>
</gene>
<organism evidence="1 2">
    <name type="scientific">Klebsiella pneumoniae subsp. ozaenae</name>
    <dbReference type="NCBI Taxonomy" id="574"/>
    <lineage>
        <taxon>Bacteria</taxon>
        <taxon>Pseudomonadati</taxon>
        <taxon>Pseudomonadota</taxon>
        <taxon>Gammaproteobacteria</taxon>
        <taxon>Enterobacterales</taxon>
        <taxon>Enterobacteriaceae</taxon>
        <taxon>Klebsiella/Raoultella group</taxon>
        <taxon>Klebsiella</taxon>
        <taxon>Klebsiella pneumoniae complex</taxon>
    </lineage>
</organism>
<dbReference type="Proteomes" id="UP000255382">
    <property type="component" value="Unassembled WGS sequence"/>
</dbReference>
<dbReference type="AlphaFoldDB" id="A0A377Z233"/>
<evidence type="ECO:0000313" key="2">
    <source>
        <dbReference type="Proteomes" id="UP000255382"/>
    </source>
</evidence>
<dbReference type="EMBL" id="UGLZ01000004">
    <property type="protein sequence ID" value="STU59649.1"/>
    <property type="molecule type" value="Genomic_DNA"/>
</dbReference>
<evidence type="ECO:0000313" key="1">
    <source>
        <dbReference type="EMBL" id="STU59649.1"/>
    </source>
</evidence>
<accession>A0A377Z233</accession>
<name>A0A377Z233_KLEPO</name>